<accession>A0A507FNC6</accession>
<dbReference type="InterPro" id="IPR017853">
    <property type="entry name" value="GH"/>
</dbReference>
<dbReference type="Gene3D" id="3.20.20.80">
    <property type="entry name" value="Glycosidases"/>
    <property type="match status" value="1"/>
</dbReference>
<evidence type="ECO:0000256" key="1">
    <source>
        <dbReference type="ARBA" id="ARBA00007754"/>
    </source>
</evidence>
<dbReference type="PANTHER" id="PTHR40079">
    <property type="entry name" value="MANNAN ENDO-1,4-BETA-MANNOSIDASE E-RELATED"/>
    <property type="match status" value="1"/>
</dbReference>
<feature type="active site" description="Nucleophile" evidence="4">
    <location>
        <position position="269"/>
    </location>
</feature>
<evidence type="ECO:0000256" key="4">
    <source>
        <dbReference type="PROSITE-ProRule" id="PRU01100"/>
    </source>
</evidence>
<comment type="caution">
    <text evidence="7">The sequence shown here is derived from an EMBL/GenBank/DDBJ whole genome shotgun (WGS) entry which is preliminary data.</text>
</comment>
<dbReference type="GO" id="GO:0016985">
    <property type="term" value="F:mannan endo-1,4-beta-mannosidase activity"/>
    <property type="evidence" value="ECO:0007669"/>
    <property type="project" value="InterPro"/>
</dbReference>
<keyword evidence="5" id="KW-0732">Signal</keyword>
<name>A0A507FNC6_9FUNG</name>
<dbReference type="PANTHER" id="PTHR40079:SF4">
    <property type="entry name" value="GH26 DOMAIN-CONTAINING PROTEIN-RELATED"/>
    <property type="match status" value="1"/>
</dbReference>
<dbReference type="OrthoDB" id="428177at2759"/>
<evidence type="ECO:0000313" key="8">
    <source>
        <dbReference type="Proteomes" id="UP000320333"/>
    </source>
</evidence>
<feature type="signal peptide" evidence="5">
    <location>
        <begin position="1"/>
        <end position="15"/>
    </location>
</feature>
<protein>
    <recommendedName>
        <fullName evidence="6">GH26 domain-containing protein</fullName>
    </recommendedName>
</protein>
<keyword evidence="8" id="KW-1185">Reference proteome</keyword>
<dbReference type="EMBL" id="QEAP01000026">
    <property type="protein sequence ID" value="TPX77190.1"/>
    <property type="molecule type" value="Genomic_DNA"/>
</dbReference>
<evidence type="ECO:0000256" key="2">
    <source>
        <dbReference type="ARBA" id="ARBA00022801"/>
    </source>
</evidence>
<proteinExistence type="inferred from homology"/>
<gene>
    <name evidence="7" type="ORF">CcCBS67573_g01556</name>
</gene>
<dbReference type="STRING" id="246404.A0A507FNC6"/>
<evidence type="ECO:0000259" key="6">
    <source>
        <dbReference type="PROSITE" id="PS51764"/>
    </source>
</evidence>
<reference evidence="7 8" key="1">
    <citation type="journal article" date="2019" name="Sci. Rep.">
        <title>Comparative genomics of chytrid fungi reveal insights into the obligate biotrophic and pathogenic lifestyle of Synchytrium endobioticum.</title>
        <authorList>
            <person name="van de Vossenberg B.T.L.H."/>
            <person name="Warris S."/>
            <person name="Nguyen H.D.T."/>
            <person name="van Gent-Pelzer M.P.E."/>
            <person name="Joly D.L."/>
            <person name="van de Geest H.C."/>
            <person name="Bonants P.J.M."/>
            <person name="Smith D.S."/>
            <person name="Levesque C.A."/>
            <person name="van der Lee T.A.J."/>
        </authorList>
    </citation>
    <scope>NUCLEOTIDE SEQUENCE [LARGE SCALE GENOMIC DNA]</scope>
    <source>
        <strain evidence="7 8">CBS 675.73</strain>
    </source>
</reference>
<dbReference type="SUPFAM" id="SSF51445">
    <property type="entry name" value="(Trans)glycosidases"/>
    <property type="match status" value="1"/>
</dbReference>
<dbReference type="InterPro" id="IPR022790">
    <property type="entry name" value="GH26_dom"/>
</dbReference>
<feature type="active site" description="Proton donor" evidence="4">
    <location>
        <position position="161"/>
    </location>
</feature>
<feature type="domain" description="GH26" evidence="6">
    <location>
        <begin position="1"/>
        <end position="337"/>
    </location>
</feature>
<feature type="chain" id="PRO_5021397642" description="GH26 domain-containing protein" evidence="5">
    <location>
        <begin position="16"/>
        <end position="412"/>
    </location>
</feature>
<dbReference type="PROSITE" id="PS51764">
    <property type="entry name" value="GH26"/>
    <property type="match status" value="1"/>
</dbReference>
<evidence type="ECO:0000256" key="5">
    <source>
        <dbReference type="SAM" id="SignalP"/>
    </source>
</evidence>
<sequence>MLLSILLAVASCTLALSPRQASTNGTTTTTTAATGTAPCVFSSDCKFTLGAWFWHTDMTPSQWNQVMGRQYPSFQTDYSVPFDNSSMLYTAPGARSPIPITLRDVQGEWTEGTQASAFITAYADQETSQGRGLDLITDEWLRYFANHLKKINTDTGRKCPEMEGTWMIYGPPVPMSTYVAVWIRMYRIVKQVYPDIQIVWAPNYGWPNDIPGGSAGYWPGPEYVDVIGSSLYWKGFGRNTQVDKSFITTVMNGQYEYATRYNKPFVITEASGAWELDVPSATDQVTIQRQFWGEILSTEFLDAYPLIQAAYIFDFAKPEEFFRDFKVSNNTSVRNMFIGLVDALDAKGRMAWAATATSSSTTTTSAVATNTATATANAASVVAVSTTSKSGAYGFSFVGAVVVGAVFAAAAL</sequence>
<evidence type="ECO:0000256" key="3">
    <source>
        <dbReference type="ARBA" id="ARBA00023295"/>
    </source>
</evidence>
<organism evidence="7 8">
    <name type="scientific">Chytriomyces confervae</name>
    <dbReference type="NCBI Taxonomy" id="246404"/>
    <lineage>
        <taxon>Eukaryota</taxon>
        <taxon>Fungi</taxon>
        <taxon>Fungi incertae sedis</taxon>
        <taxon>Chytridiomycota</taxon>
        <taxon>Chytridiomycota incertae sedis</taxon>
        <taxon>Chytridiomycetes</taxon>
        <taxon>Chytridiales</taxon>
        <taxon>Chytriomycetaceae</taxon>
        <taxon>Chytriomyces</taxon>
    </lineage>
</organism>
<dbReference type="InterPro" id="IPR000805">
    <property type="entry name" value="Glyco_hydro_26"/>
</dbReference>
<comment type="similarity">
    <text evidence="1 4">Belongs to the glycosyl hydrolase 26 family.</text>
</comment>
<dbReference type="AlphaFoldDB" id="A0A507FNC6"/>
<keyword evidence="2 4" id="KW-0378">Hydrolase</keyword>
<keyword evidence="3 4" id="KW-0326">Glycosidase</keyword>
<dbReference type="Proteomes" id="UP000320333">
    <property type="component" value="Unassembled WGS sequence"/>
</dbReference>
<evidence type="ECO:0000313" key="7">
    <source>
        <dbReference type="EMBL" id="TPX77190.1"/>
    </source>
</evidence>
<dbReference type="GO" id="GO:0006080">
    <property type="term" value="P:substituted mannan metabolic process"/>
    <property type="evidence" value="ECO:0007669"/>
    <property type="project" value="InterPro"/>
</dbReference>